<organism evidence="1 2">
    <name type="scientific">Corynespora cassiicola Philippines</name>
    <dbReference type="NCBI Taxonomy" id="1448308"/>
    <lineage>
        <taxon>Eukaryota</taxon>
        <taxon>Fungi</taxon>
        <taxon>Dikarya</taxon>
        <taxon>Ascomycota</taxon>
        <taxon>Pezizomycotina</taxon>
        <taxon>Dothideomycetes</taxon>
        <taxon>Pleosporomycetidae</taxon>
        <taxon>Pleosporales</taxon>
        <taxon>Corynesporascaceae</taxon>
        <taxon>Corynespora</taxon>
    </lineage>
</organism>
<evidence type="ECO:0000313" key="1">
    <source>
        <dbReference type="EMBL" id="PSN73595.1"/>
    </source>
</evidence>
<accession>A0A2T2P7F9</accession>
<dbReference type="EMBL" id="KZ678129">
    <property type="protein sequence ID" value="PSN73595.1"/>
    <property type="molecule type" value="Genomic_DNA"/>
</dbReference>
<gene>
    <name evidence="1" type="ORF">BS50DRAFT_483032</name>
</gene>
<protein>
    <submittedName>
        <fullName evidence="1">Uncharacterized protein</fullName>
    </submittedName>
</protein>
<feature type="non-terminal residue" evidence="1">
    <location>
        <position position="1"/>
    </location>
</feature>
<dbReference type="OrthoDB" id="10504874at2759"/>
<evidence type="ECO:0000313" key="2">
    <source>
        <dbReference type="Proteomes" id="UP000240883"/>
    </source>
</evidence>
<proteinExistence type="predicted"/>
<dbReference type="AlphaFoldDB" id="A0A2T2P7F9"/>
<reference evidence="1 2" key="1">
    <citation type="journal article" date="2018" name="Front. Microbiol.">
        <title>Genome-Wide Analysis of Corynespora cassiicola Leaf Fall Disease Putative Effectors.</title>
        <authorList>
            <person name="Lopez D."/>
            <person name="Ribeiro S."/>
            <person name="Label P."/>
            <person name="Fumanal B."/>
            <person name="Venisse J.S."/>
            <person name="Kohler A."/>
            <person name="de Oliveira R.R."/>
            <person name="Labutti K."/>
            <person name="Lipzen A."/>
            <person name="Lail K."/>
            <person name="Bauer D."/>
            <person name="Ohm R.A."/>
            <person name="Barry K.W."/>
            <person name="Spatafora J."/>
            <person name="Grigoriev I.V."/>
            <person name="Martin F.M."/>
            <person name="Pujade-Renaud V."/>
        </authorList>
    </citation>
    <scope>NUCLEOTIDE SEQUENCE [LARGE SCALE GENOMIC DNA]</scope>
    <source>
        <strain evidence="1 2">Philippines</strain>
    </source>
</reference>
<sequence>GRRHGRQEQMMPTLVSTEDQVAAGGLSYVGSSELEIATRDWRRRIETTQTLVKH</sequence>
<keyword evidence="2" id="KW-1185">Reference proteome</keyword>
<name>A0A2T2P7F9_CORCC</name>
<dbReference type="Proteomes" id="UP000240883">
    <property type="component" value="Unassembled WGS sequence"/>
</dbReference>